<comment type="caution">
    <text evidence="1">The sequence shown here is derived from an EMBL/GenBank/DDBJ whole genome shotgun (WGS) entry which is preliminary data.</text>
</comment>
<dbReference type="EMBL" id="LGST01000015">
    <property type="protein sequence ID" value="KNE01294.1"/>
    <property type="molecule type" value="Genomic_DNA"/>
</dbReference>
<dbReference type="VEuPathDB" id="FungiDB:QG37_01683"/>
<protein>
    <submittedName>
        <fullName evidence="1">Uncharacterized protein</fullName>
    </submittedName>
</protein>
<organism evidence="1 2">
    <name type="scientific">Candidozyma auris</name>
    <name type="common">Yeast</name>
    <name type="synonym">Candida auris</name>
    <dbReference type="NCBI Taxonomy" id="498019"/>
    <lineage>
        <taxon>Eukaryota</taxon>
        <taxon>Fungi</taxon>
        <taxon>Dikarya</taxon>
        <taxon>Ascomycota</taxon>
        <taxon>Saccharomycotina</taxon>
        <taxon>Pichiomycetes</taxon>
        <taxon>Metschnikowiaceae</taxon>
        <taxon>Candidozyma</taxon>
    </lineage>
</organism>
<dbReference type="AlphaFoldDB" id="A0A0L0P4R8"/>
<proteinExistence type="predicted"/>
<accession>A0A0L0P4R8</accession>
<evidence type="ECO:0000313" key="2">
    <source>
        <dbReference type="Proteomes" id="UP000037122"/>
    </source>
</evidence>
<gene>
    <name evidence="1" type="ORF">QG37_01683</name>
</gene>
<name>A0A0L0P4R8_CANAR</name>
<sequence>MDGAQACYLYFAGSLFAGCRVGRRGGGDEALAVKLGRTAPSADLGGRRNYSNGNFED</sequence>
<dbReference type="Proteomes" id="UP000037122">
    <property type="component" value="Unassembled WGS sequence"/>
</dbReference>
<reference evidence="2" key="1">
    <citation type="journal article" date="2015" name="BMC Genomics">
        <title>Draft genome of a commonly misdiagnosed multidrug resistant pathogen Candida auris.</title>
        <authorList>
            <person name="Chatterjee S."/>
            <person name="Alampalli S.V."/>
            <person name="Nageshan R.K."/>
            <person name="Chettiar S.T."/>
            <person name="Joshi S."/>
            <person name="Tatu U.S."/>
        </authorList>
    </citation>
    <scope>NUCLEOTIDE SEQUENCE [LARGE SCALE GENOMIC DNA]</scope>
    <source>
        <strain evidence="2">6684</strain>
    </source>
</reference>
<evidence type="ECO:0000313" key="1">
    <source>
        <dbReference type="EMBL" id="KNE01294.1"/>
    </source>
</evidence>